<evidence type="ECO:0000256" key="2">
    <source>
        <dbReference type="ARBA" id="ARBA00022676"/>
    </source>
</evidence>
<evidence type="ECO:0000259" key="6">
    <source>
        <dbReference type="Pfam" id="PF04577"/>
    </source>
</evidence>
<evidence type="ECO:0000256" key="4">
    <source>
        <dbReference type="ARBA" id="ARBA00023180"/>
    </source>
</evidence>
<keyword evidence="5" id="KW-1133">Transmembrane helix</keyword>
<comment type="subcellular location">
    <subcellularLocation>
        <location evidence="1">Golgi apparatus membrane</location>
        <topology evidence="1">Single-pass type II membrane protein</topology>
    </subcellularLocation>
</comment>
<dbReference type="InterPro" id="IPR049625">
    <property type="entry name" value="Glyco_transf_61_cat"/>
</dbReference>
<keyword evidence="8" id="KW-1185">Reference proteome</keyword>
<dbReference type="Proteomes" id="UP001187471">
    <property type="component" value="Unassembled WGS sequence"/>
</dbReference>
<dbReference type="EMBL" id="JAVXUO010002729">
    <property type="protein sequence ID" value="KAK2970343.1"/>
    <property type="molecule type" value="Genomic_DNA"/>
</dbReference>
<evidence type="ECO:0000313" key="7">
    <source>
        <dbReference type="EMBL" id="KAK2970343.1"/>
    </source>
</evidence>
<feature type="domain" description="Glycosyltransferase 61 catalytic" evidence="6">
    <location>
        <begin position="316"/>
        <end position="419"/>
    </location>
</feature>
<dbReference type="AlphaFoldDB" id="A0AA88QP19"/>
<keyword evidence="4" id="KW-0325">Glycoprotein</keyword>
<name>A0AA88QP19_9ASTE</name>
<keyword evidence="3" id="KW-0808">Transferase</keyword>
<dbReference type="GO" id="GO:0016763">
    <property type="term" value="F:pentosyltransferase activity"/>
    <property type="evidence" value="ECO:0007669"/>
    <property type="project" value="UniProtKB-ARBA"/>
</dbReference>
<evidence type="ECO:0000256" key="1">
    <source>
        <dbReference type="ARBA" id="ARBA00004323"/>
    </source>
</evidence>
<evidence type="ECO:0000313" key="8">
    <source>
        <dbReference type="Proteomes" id="UP001187471"/>
    </source>
</evidence>
<evidence type="ECO:0000256" key="3">
    <source>
        <dbReference type="ARBA" id="ARBA00022679"/>
    </source>
</evidence>
<proteinExistence type="predicted"/>
<dbReference type="InterPro" id="IPR007657">
    <property type="entry name" value="Glycosyltransferase_61"/>
</dbReference>
<keyword evidence="5" id="KW-0812">Transmembrane</keyword>
<feature type="transmembrane region" description="Helical" evidence="5">
    <location>
        <begin position="21"/>
        <end position="41"/>
    </location>
</feature>
<dbReference type="GO" id="GO:0000139">
    <property type="term" value="C:Golgi membrane"/>
    <property type="evidence" value="ECO:0007669"/>
    <property type="project" value="UniProtKB-SubCell"/>
</dbReference>
<protein>
    <recommendedName>
        <fullName evidence="6">Glycosyltransferase 61 catalytic domain-containing protein</fullName>
    </recommendedName>
</protein>
<organism evidence="7 8">
    <name type="scientific">Escallonia rubra</name>
    <dbReference type="NCBI Taxonomy" id="112253"/>
    <lineage>
        <taxon>Eukaryota</taxon>
        <taxon>Viridiplantae</taxon>
        <taxon>Streptophyta</taxon>
        <taxon>Embryophyta</taxon>
        <taxon>Tracheophyta</taxon>
        <taxon>Spermatophyta</taxon>
        <taxon>Magnoliopsida</taxon>
        <taxon>eudicotyledons</taxon>
        <taxon>Gunneridae</taxon>
        <taxon>Pentapetalae</taxon>
        <taxon>asterids</taxon>
        <taxon>campanulids</taxon>
        <taxon>Escalloniales</taxon>
        <taxon>Escalloniaceae</taxon>
        <taxon>Escallonia</taxon>
    </lineage>
</organism>
<dbReference type="Pfam" id="PF04577">
    <property type="entry name" value="Glyco_transf_61"/>
    <property type="match status" value="1"/>
</dbReference>
<evidence type="ECO:0000256" key="5">
    <source>
        <dbReference type="SAM" id="Phobius"/>
    </source>
</evidence>
<sequence length="514" mass="58162">MSYDALLSRSFSRHDQKKLGWAAFFGCLITALFFCFVSSFMHDHRFDTLGIMGLGGDFGGDLGDRRWGCGSGSGRLSLNFQAIATISLVALVNLSLSAGVNLKSVLSKEEVAITQSLVIFPFLTATKIKEAKPICDYSQRGSDVCEMDGDVRIHGSSSTIFVASFDSDILARNTTSWHIRPYARKEDQTAMEHVRKFTVRTAMVSGEDLPLCTHNHSVPAIVFSVGGYAGNHFHDFSDVLIPLYLTSREFNGDVQFLIANHYSSWTHKHKEILEKLSRHEIINIDQEDGVHCFPRMIVGLKNHKEFSIDPSRSQYSMKDFRQFLRSSYSLNRETAIKLRDGKGKGQPRLLIITRKRSRYFNNEGEIANMAQNLGFEVVLTEAKANLSRFSRIVNSCDVMMGVHGAGLTNIVFLPENGVLIQVVPLGGMEWLAKTYFGEPARDMNIRYLEYKINKSESSLIQEFPLHHEVFRDPYGIQRKGWVEFKSVYLDRQNVKLDVGRFQQTLLKALQLLRD</sequence>
<keyword evidence="5" id="KW-0472">Membrane</keyword>
<accession>A0AA88QP19</accession>
<dbReference type="PANTHER" id="PTHR20961">
    <property type="entry name" value="GLYCOSYLTRANSFERASE"/>
    <property type="match status" value="1"/>
</dbReference>
<dbReference type="PANTHER" id="PTHR20961:SF5">
    <property type="entry name" value="GLYCOSYLTRANSFERASE-RELATED"/>
    <property type="match status" value="1"/>
</dbReference>
<comment type="caution">
    <text evidence="7">The sequence shown here is derived from an EMBL/GenBank/DDBJ whole genome shotgun (WGS) entry which is preliminary data.</text>
</comment>
<reference evidence="7" key="1">
    <citation type="submission" date="2022-12" db="EMBL/GenBank/DDBJ databases">
        <title>Draft genome assemblies for two species of Escallonia (Escalloniales).</title>
        <authorList>
            <person name="Chanderbali A."/>
            <person name="Dervinis C."/>
            <person name="Anghel I."/>
            <person name="Soltis D."/>
            <person name="Soltis P."/>
            <person name="Zapata F."/>
        </authorList>
    </citation>
    <scope>NUCLEOTIDE SEQUENCE</scope>
    <source>
        <strain evidence="7">UCBG92.1500</strain>
        <tissue evidence="7">Leaf</tissue>
    </source>
</reference>
<gene>
    <name evidence="7" type="ORF">RJ640_003311</name>
</gene>
<keyword evidence="2" id="KW-0328">Glycosyltransferase</keyword>